<sequence length="564" mass="62146">MTLTNIRPPESIDSIFDGNPGERNPEEVQAVRSDDETTDVVETITPTKSGRLAGIRIAAVAIAASLRSRIHPGSAEGSEASAAKASTPEEEIKAWMESRSGFFEAHPELAAIITKMEISQADAVCAEAERLSIILPMKDFAEQPRREEIERGTVATHIARRMLEQPKLTEKGAKDFSRAVALAGRGTVFNYKLNNDFGPKDPRKFISDRPTQESIAEIDVFTHIASVEARLKVRGLKDDMEFLVDTHRLLALAQGMEALAIAVTDELPNEALTTQTIEAMRRLQRESTSLAIALYETHYKAIIWHEETASKISEAKARRILFTEIKENESELVDALLSMPPLEKGTLNDQPALVTNYDAVNAAFTRYTERAGIKLHPEIVDELQVVMEAQPAVTVGISELAASLNALIEQGKIKGLTKEHVYELMGALYAASTIKTEGGYEVGKFPDLELLNGLRALMLAERVTVSGGPENPLLVLHPESEEGTIEMFASDRDPKLIEEARRACALYVIKRLENMTYPGTITNREGVFNLNLDRTRTLSGIDLANATKEKMPEPNEVESAETES</sequence>
<proteinExistence type="predicted"/>
<dbReference type="Proteomes" id="UP000178127">
    <property type="component" value="Unassembled WGS sequence"/>
</dbReference>
<evidence type="ECO:0000256" key="1">
    <source>
        <dbReference type="SAM" id="MobiDB-lite"/>
    </source>
</evidence>
<evidence type="ECO:0000313" key="3">
    <source>
        <dbReference type="Proteomes" id="UP000178127"/>
    </source>
</evidence>
<reference evidence="2 3" key="1">
    <citation type="journal article" date="2016" name="Nat. Commun.">
        <title>Thousands of microbial genomes shed light on interconnected biogeochemical processes in an aquifer system.</title>
        <authorList>
            <person name="Anantharaman K."/>
            <person name="Brown C.T."/>
            <person name="Hug L.A."/>
            <person name="Sharon I."/>
            <person name="Castelle C.J."/>
            <person name="Probst A.J."/>
            <person name="Thomas B.C."/>
            <person name="Singh A."/>
            <person name="Wilkins M.J."/>
            <person name="Karaoz U."/>
            <person name="Brodie E.L."/>
            <person name="Williams K.H."/>
            <person name="Hubbard S.S."/>
            <person name="Banfield J.F."/>
        </authorList>
    </citation>
    <scope>NUCLEOTIDE SEQUENCE [LARGE SCALE GENOMIC DNA]</scope>
</reference>
<organism evidence="2 3">
    <name type="scientific">candidate division WWE3 bacterium RIFCSPHIGHO2_02_FULL_38_14</name>
    <dbReference type="NCBI Taxonomy" id="1802620"/>
    <lineage>
        <taxon>Bacteria</taxon>
        <taxon>Katanobacteria</taxon>
    </lineage>
</organism>
<dbReference type="AlphaFoldDB" id="A0A1F4V9R9"/>
<protein>
    <submittedName>
        <fullName evidence="2">Uncharacterized protein</fullName>
    </submittedName>
</protein>
<evidence type="ECO:0000313" key="2">
    <source>
        <dbReference type="EMBL" id="OGC53914.1"/>
    </source>
</evidence>
<name>A0A1F4V9R9_UNCKA</name>
<feature type="region of interest" description="Disordered" evidence="1">
    <location>
        <begin position="1"/>
        <end position="25"/>
    </location>
</feature>
<gene>
    <name evidence="2" type="ORF">A3D91_03965</name>
</gene>
<comment type="caution">
    <text evidence="2">The sequence shown here is derived from an EMBL/GenBank/DDBJ whole genome shotgun (WGS) entry which is preliminary data.</text>
</comment>
<dbReference type="EMBL" id="MEVD01000007">
    <property type="protein sequence ID" value="OGC53914.1"/>
    <property type="molecule type" value="Genomic_DNA"/>
</dbReference>
<accession>A0A1F4V9R9</accession>